<organism evidence="1 2">
    <name type="scientific">Heterobasidion irregulare (strain TC 32-1)</name>
    <dbReference type="NCBI Taxonomy" id="747525"/>
    <lineage>
        <taxon>Eukaryota</taxon>
        <taxon>Fungi</taxon>
        <taxon>Dikarya</taxon>
        <taxon>Basidiomycota</taxon>
        <taxon>Agaricomycotina</taxon>
        <taxon>Agaricomycetes</taxon>
        <taxon>Russulales</taxon>
        <taxon>Bondarzewiaceae</taxon>
        <taxon>Heterobasidion</taxon>
        <taxon>Heterobasidion annosum species complex</taxon>
    </lineage>
</organism>
<proteinExistence type="predicted"/>
<gene>
    <name evidence="1" type="ORF">HETIRDRAFT_122912</name>
</gene>
<evidence type="ECO:0000313" key="2">
    <source>
        <dbReference type="Proteomes" id="UP000030671"/>
    </source>
</evidence>
<dbReference type="GeneID" id="20666796"/>
<sequence length="152" mass="16939">MYEGLPKRPGDGSAWTICEDWEAEGGLANDIFIVSDTIATLHNCFTDEPIFLEVIDALLDIDLLADNRYFVKDERLWQLCQNGGTRARAHIECVPCSKAHTLATKEHSNGGHWGRDAVKLALTDCIYSPKLDETIINAIHKCLQLVEGTNKL</sequence>
<accession>W4K8A3</accession>
<evidence type="ECO:0000313" key="1">
    <source>
        <dbReference type="EMBL" id="ETW82062.1"/>
    </source>
</evidence>
<dbReference type="AlphaFoldDB" id="W4K8A3"/>
<dbReference type="Proteomes" id="UP000030671">
    <property type="component" value="Unassembled WGS sequence"/>
</dbReference>
<dbReference type="Gene3D" id="1.10.340.70">
    <property type="match status" value="1"/>
</dbReference>
<dbReference type="RefSeq" id="XP_009546638.1">
    <property type="nucleotide sequence ID" value="XM_009548343.1"/>
</dbReference>
<reference evidence="1 2" key="1">
    <citation type="journal article" date="2012" name="New Phytol.">
        <title>Insight into trade-off between wood decay and parasitism from the genome of a fungal forest pathogen.</title>
        <authorList>
            <person name="Olson A."/>
            <person name="Aerts A."/>
            <person name="Asiegbu F."/>
            <person name="Belbahri L."/>
            <person name="Bouzid O."/>
            <person name="Broberg A."/>
            <person name="Canback B."/>
            <person name="Coutinho P.M."/>
            <person name="Cullen D."/>
            <person name="Dalman K."/>
            <person name="Deflorio G."/>
            <person name="van Diepen L.T."/>
            <person name="Dunand C."/>
            <person name="Duplessis S."/>
            <person name="Durling M."/>
            <person name="Gonthier P."/>
            <person name="Grimwood J."/>
            <person name="Fossdal C.G."/>
            <person name="Hansson D."/>
            <person name="Henrissat B."/>
            <person name="Hietala A."/>
            <person name="Himmelstrand K."/>
            <person name="Hoffmeister D."/>
            <person name="Hogberg N."/>
            <person name="James T.Y."/>
            <person name="Karlsson M."/>
            <person name="Kohler A."/>
            <person name="Kues U."/>
            <person name="Lee Y.H."/>
            <person name="Lin Y.C."/>
            <person name="Lind M."/>
            <person name="Lindquist E."/>
            <person name="Lombard V."/>
            <person name="Lucas S."/>
            <person name="Lunden K."/>
            <person name="Morin E."/>
            <person name="Murat C."/>
            <person name="Park J."/>
            <person name="Raffaello T."/>
            <person name="Rouze P."/>
            <person name="Salamov A."/>
            <person name="Schmutz J."/>
            <person name="Solheim H."/>
            <person name="Stahlberg J."/>
            <person name="Velez H."/>
            <person name="de Vries R.P."/>
            <person name="Wiebenga A."/>
            <person name="Woodward S."/>
            <person name="Yakovlev I."/>
            <person name="Garbelotto M."/>
            <person name="Martin F."/>
            <person name="Grigoriev I.V."/>
            <person name="Stenlid J."/>
        </authorList>
    </citation>
    <scope>NUCLEOTIDE SEQUENCE [LARGE SCALE GENOMIC DNA]</scope>
    <source>
        <strain evidence="1 2">TC 32-1</strain>
    </source>
</reference>
<name>W4K8A3_HETIT</name>
<dbReference type="InParanoid" id="W4K8A3"/>
<protein>
    <submittedName>
        <fullName evidence="1">Uncharacterized protein</fullName>
    </submittedName>
</protein>
<dbReference type="OrthoDB" id="3234307at2759"/>
<keyword evidence="2" id="KW-1185">Reference proteome</keyword>
<dbReference type="EMBL" id="KI925458">
    <property type="protein sequence ID" value="ETW82062.1"/>
    <property type="molecule type" value="Genomic_DNA"/>
</dbReference>
<dbReference type="HOGENOM" id="CLU_132418_0_0_1"/>
<dbReference type="KEGG" id="hir:HETIRDRAFT_122912"/>